<dbReference type="Proteomes" id="UP000317122">
    <property type="component" value="Unassembled WGS sequence"/>
</dbReference>
<feature type="region of interest" description="Disordered" evidence="1">
    <location>
        <begin position="202"/>
        <end position="247"/>
    </location>
</feature>
<accession>A0A562P9E5</accession>
<protein>
    <submittedName>
        <fullName evidence="2">Uncharacterized protein</fullName>
    </submittedName>
</protein>
<evidence type="ECO:0000256" key="1">
    <source>
        <dbReference type="SAM" id="MobiDB-lite"/>
    </source>
</evidence>
<organism evidence="2 3">
    <name type="scientific">Mesorhizobium tianshanense</name>
    <dbReference type="NCBI Taxonomy" id="39844"/>
    <lineage>
        <taxon>Bacteria</taxon>
        <taxon>Pseudomonadati</taxon>
        <taxon>Pseudomonadota</taxon>
        <taxon>Alphaproteobacteria</taxon>
        <taxon>Hyphomicrobiales</taxon>
        <taxon>Phyllobacteriaceae</taxon>
        <taxon>Mesorhizobium</taxon>
    </lineage>
</organism>
<keyword evidence="3" id="KW-1185">Reference proteome</keyword>
<evidence type="ECO:0000313" key="2">
    <source>
        <dbReference type="EMBL" id="TWI41072.1"/>
    </source>
</evidence>
<reference evidence="2 3" key="1">
    <citation type="journal article" date="2015" name="Stand. Genomic Sci.">
        <title>Genomic Encyclopedia of Bacterial and Archaeal Type Strains, Phase III: the genomes of soil and plant-associated and newly described type strains.</title>
        <authorList>
            <person name="Whitman W.B."/>
            <person name="Woyke T."/>
            <person name="Klenk H.P."/>
            <person name="Zhou Y."/>
            <person name="Lilburn T.G."/>
            <person name="Beck B.J."/>
            <person name="De Vos P."/>
            <person name="Vandamme P."/>
            <person name="Eisen J.A."/>
            <person name="Garrity G."/>
            <person name="Hugenholtz P."/>
            <person name="Kyrpides N.C."/>
        </authorList>
    </citation>
    <scope>NUCLEOTIDE SEQUENCE [LARGE SCALE GENOMIC DNA]</scope>
    <source>
        <strain evidence="2 3">CGMCC 1.2546</strain>
    </source>
</reference>
<comment type="caution">
    <text evidence="2">The sequence shown here is derived from an EMBL/GenBank/DDBJ whole genome shotgun (WGS) entry which is preliminary data.</text>
</comment>
<dbReference type="EMBL" id="VLKT01000005">
    <property type="protein sequence ID" value="TWI41072.1"/>
    <property type="molecule type" value="Genomic_DNA"/>
</dbReference>
<evidence type="ECO:0000313" key="3">
    <source>
        <dbReference type="Proteomes" id="UP000317122"/>
    </source>
</evidence>
<dbReference type="OrthoDB" id="6399918at2"/>
<sequence>MALIRCPERFDGDFAGFYCGFVGPNLPALERVKAFDAFLSIYLSSDRPVHIFRQVRGQERGALYTTARGDVLMPSDNAPGWWLHAFLLGEQPIEGASAQFFAEVPTHMFGIVGSETLNSAGYHLAHIVPVKNRDLDWTNWTRAELQRRFLLNIHPCNWFLIAKTEWHRNGARADITAWIKTAYAERYGELYQTFVRRVVNSDQAPDLRPGSPDYKFHPKAGGEGIQHRRAPRRRASGDGSDSSPHIRSLNRPGVVRELVGKGVILNITTVGKRFVVPHDELLDWVKANTNVPNTRSWLHAGNYNWPRPTQALLTFLRRFEAP</sequence>
<gene>
    <name evidence="2" type="ORF">IQ26_01008</name>
</gene>
<proteinExistence type="predicted"/>
<name>A0A562P9E5_9HYPH</name>
<dbReference type="AlphaFoldDB" id="A0A562P9E5"/>
<dbReference type="RefSeq" id="WP_145714535.1">
    <property type="nucleotide sequence ID" value="NZ_BSPF01000022.1"/>
</dbReference>